<gene>
    <name evidence="2" type="ORF">CKO21_18930</name>
</gene>
<reference evidence="2" key="1">
    <citation type="submission" date="2017-08" db="EMBL/GenBank/DDBJ databases">
        <authorList>
            <person name="Imhoff J.F."/>
            <person name="Rahn T."/>
            <person name="Kuenzel S."/>
            <person name="Neulinger S.C."/>
        </authorList>
    </citation>
    <scope>NUCLEOTIDE SEQUENCE</scope>
    <source>
        <strain evidence="2">DSM 9154</strain>
    </source>
</reference>
<name>A0A934V362_9PROT</name>
<keyword evidence="1" id="KW-0732">Signal</keyword>
<dbReference type="AlphaFoldDB" id="A0A934V362"/>
<feature type="signal peptide" evidence="1">
    <location>
        <begin position="1"/>
        <end position="22"/>
    </location>
</feature>
<proteinExistence type="predicted"/>
<evidence type="ECO:0000256" key="1">
    <source>
        <dbReference type="SAM" id="SignalP"/>
    </source>
</evidence>
<dbReference type="EMBL" id="NRRE01000035">
    <property type="protein sequence ID" value="MBK1699326.1"/>
    <property type="molecule type" value="Genomic_DNA"/>
</dbReference>
<dbReference type="Proteomes" id="UP000778970">
    <property type="component" value="Unassembled WGS sequence"/>
</dbReference>
<sequence>MRRTLLASAISVTLAAGAPALAAQDTMSEDQCLAVIMAMSKLELAMVGKVPLADARAELAGLQSTLPENVSTRVDELVAVAESAQGIEVGDPAHPMATGEFQEANKLYREALAPRCPSFDLDY</sequence>
<comment type="caution">
    <text evidence="2">The sequence shown here is derived from an EMBL/GenBank/DDBJ whole genome shotgun (WGS) entry which is preliminary data.</text>
</comment>
<feature type="chain" id="PRO_5037612726" evidence="1">
    <location>
        <begin position="23"/>
        <end position="123"/>
    </location>
</feature>
<reference evidence="2" key="2">
    <citation type="journal article" date="2020" name="Microorganisms">
        <title>Osmotic Adaptation and Compatible Solute Biosynthesis of Phototrophic Bacteria as Revealed from Genome Analyses.</title>
        <authorList>
            <person name="Imhoff J.F."/>
            <person name="Rahn T."/>
            <person name="Kunzel S."/>
            <person name="Keller A."/>
            <person name="Neulinger S.C."/>
        </authorList>
    </citation>
    <scope>NUCLEOTIDE SEQUENCE</scope>
    <source>
        <strain evidence="2">DSM 9154</strain>
    </source>
</reference>
<organism evidence="2 3">
    <name type="scientific">Rhodovibrio salinarum</name>
    <dbReference type="NCBI Taxonomy" id="1087"/>
    <lineage>
        <taxon>Bacteria</taxon>
        <taxon>Pseudomonadati</taxon>
        <taxon>Pseudomonadota</taxon>
        <taxon>Alphaproteobacteria</taxon>
        <taxon>Rhodospirillales</taxon>
        <taxon>Rhodovibrionaceae</taxon>
        <taxon>Rhodovibrio</taxon>
    </lineage>
</organism>
<protein>
    <submittedName>
        <fullName evidence="2">Uncharacterized protein</fullName>
    </submittedName>
</protein>
<evidence type="ECO:0000313" key="3">
    <source>
        <dbReference type="Proteomes" id="UP000778970"/>
    </source>
</evidence>
<keyword evidence="3" id="KW-1185">Reference proteome</keyword>
<evidence type="ECO:0000313" key="2">
    <source>
        <dbReference type="EMBL" id="MBK1699326.1"/>
    </source>
</evidence>
<accession>A0A934V362</accession>